<evidence type="ECO:0000313" key="3">
    <source>
        <dbReference type="Proteomes" id="UP000231586"/>
    </source>
</evidence>
<dbReference type="Pfam" id="PF12770">
    <property type="entry name" value="CHAT"/>
    <property type="match status" value="1"/>
</dbReference>
<sequence>MTQHDDAARYTDRLERARELCVRAQHAAALDILVPLVGELTEAVTGESSHADGLRRLLVRALVTRSTAVDAIPGEGDAGGDLEQAAAHAALLGDRELAAVVDGQRGLIFLRTGSPTLAHRMFTSALSGLPRTNHRDMAITLINRGSASIDLGDVNVGLRDYLGAQEHARKLGHPYYVAFADHNVGYAKSLLGDLPGALADMDRSYQHAPDQDDGIPLLGKAEVLVEAGLWTEADAALAEAIPQLQRAGFRLDLAEAEYFRARTFLGLRRFADAKRWGALARRHFEDGGHASWAVTARALELEVEVARARVEGTPSPAVCRRRAAAALDVADRGASTGAVLGREPAVEARLIAIQWLVSAAELDAARAVLDEVPARLHGAPLSLRVQRCVVAAELAFAAGDRPAGLRAVRHGFGVLAAHRTRLGSVESLTAASVHGLGLNWADVDAAARTRRPASLFDALERGRAAFAGAARVTPPDDPVAAELLSTARALLARARDLPVDTDPAAAREAAMLRKRAKDTQHQLRERSWQRPGDASVQRPVHAREVLGRLVEQSDGAVVASFAVIQGRVVAVRAGAQGMTLVDLADAADVAERIRRVRADLQIVSNDLIPPALHRVAVASLGSGLRHLDDLLVRPLRAEGALYVAARDPLIGLPWSSLPSRRGLPTAVNSYVARGRAVGSGAVDARVVAAAGPGVPRAADEVRAVATVWPGGAAWVAGAATASAVRDALGDHDVVHLAAHGRHDADNPLFAQVGLADGPLFAHELDGLRLPQSVVVLSACEVGGATPGLAGEVLGLTSVLLRLGARAVVASVAPLSDEVAAEVMPRFHQRLRDGAEPEEALARALEDVEEPVPLVCFASLPGLAA</sequence>
<dbReference type="InterPro" id="IPR024983">
    <property type="entry name" value="CHAT_dom"/>
</dbReference>
<dbReference type="OrthoDB" id="9761935at2"/>
<protein>
    <submittedName>
        <fullName evidence="2">CHAT domain-containing protein</fullName>
    </submittedName>
</protein>
<dbReference type="SUPFAM" id="SSF48452">
    <property type="entry name" value="TPR-like"/>
    <property type="match status" value="1"/>
</dbReference>
<proteinExistence type="predicted"/>
<reference evidence="2 3" key="1">
    <citation type="submission" date="2017-11" db="EMBL/GenBank/DDBJ databases">
        <title>Genomic Encyclopedia of Archaeal and Bacterial Type Strains, Phase II (KMG-II): From Individual Species to Whole Genera.</title>
        <authorList>
            <person name="Goeker M."/>
        </authorList>
    </citation>
    <scope>NUCLEOTIDE SEQUENCE [LARGE SCALE GENOMIC DNA]</scope>
    <source>
        <strain evidence="2 3">DSM 22413</strain>
    </source>
</reference>
<evidence type="ECO:0000259" key="1">
    <source>
        <dbReference type="Pfam" id="PF12770"/>
    </source>
</evidence>
<comment type="caution">
    <text evidence="2">The sequence shown here is derived from an EMBL/GenBank/DDBJ whole genome shotgun (WGS) entry which is preliminary data.</text>
</comment>
<gene>
    <name evidence="2" type="ORF">CLV34_0782</name>
</gene>
<name>A0A2M8WVI3_9MICO</name>
<evidence type="ECO:0000313" key="2">
    <source>
        <dbReference type="EMBL" id="PJI94934.1"/>
    </source>
</evidence>
<dbReference type="Proteomes" id="UP000231586">
    <property type="component" value="Unassembled WGS sequence"/>
</dbReference>
<dbReference type="RefSeq" id="WP_100348876.1">
    <property type="nucleotide sequence ID" value="NZ_PGTZ01000006.1"/>
</dbReference>
<dbReference type="AlphaFoldDB" id="A0A2M8WVI3"/>
<dbReference type="Gene3D" id="1.25.40.10">
    <property type="entry name" value="Tetratricopeptide repeat domain"/>
    <property type="match status" value="1"/>
</dbReference>
<keyword evidence="3" id="KW-1185">Reference proteome</keyword>
<dbReference type="EMBL" id="PGTZ01000006">
    <property type="protein sequence ID" value="PJI94934.1"/>
    <property type="molecule type" value="Genomic_DNA"/>
</dbReference>
<feature type="domain" description="CHAT" evidence="1">
    <location>
        <begin position="686"/>
        <end position="846"/>
    </location>
</feature>
<accession>A0A2M8WVI3</accession>
<organism evidence="2 3">
    <name type="scientific">Luteimicrobium subarcticum</name>
    <dbReference type="NCBI Taxonomy" id="620910"/>
    <lineage>
        <taxon>Bacteria</taxon>
        <taxon>Bacillati</taxon>
        <taxon>Actinomycetota</taxon>
        <taxon>Actinomycetes</taxon>
        <taxon>Micrococcales</taxon>
        <taxon>Luteimicrobium</taxon>
    </lineage>
</organism>
<dbReference type="InterPro" id="IPR011990">
    <property type="entry name" value="TPR-like_helical_dom_sf"/>
</dbReference>